<keyword evidence="2" id="KW-1185">Reference proteome</keyword>
<evidence type="ECO:0000313" key="2">
    <source>
        <dbReference type="Proteomes" id="UP000014174"/>
    </source>
</evidence>
<dbReference type="Proteomes" id="UP000014174">
    <property type="component" value="Unassembled WGS sequence"/>
</dbReference>
<name>R9GWX6_9SPHI</name>
<dbReference type="eggNOG" id="ENOG503318S">
    <property type="taxonomic scope" value="Bacteria"/>
</dbReference>
<dbReference type="AlphaFoldDB" id="R9GWX6"/>
<proteinExistence type="predicted"/>
<sequence length="289" mass="33014">MKWYNIDEGHHPRTDEPVFLAKAPTDDLMNECRLGRLVFEDNTGEKGWFVDNNIHVISLNSRKYWSRLIEKPIGIPDSENEQNLKDFLEDSMGILRLFEIKMQKLAACMISSGNGTYYLDYYVSGILNRSLSLIYGFDTLIGTSNFLSAAHLIRPHLDNYLRLSAAWLVNDPHIFAGNVWKGGVIRKMKDRNGKAMSDRHLKEKASEDYPWITDVYEATSGFIHFSEKHIRNATKLSSAEENSLTTFIGKVDNQVSYQSKLEATIGMIEISNCIAKQVYGYIETKRIKG</sequence>
<accession>R9GWX6</accession>
<organism evidence="1 2">
    <name type="scientific">Arcticibacter svalbardensis MN12-7</name>
    <dbReference type="NCBI Taxonomy" id="1150600"/>
    <lineage>
        <taxon>Bacteria</taxon>
        <taxon>Pseudomonadati</taxon>
        <taxon>Bacteroidota</taxon>
        <taxon>Sphingobacteriia</taxon>
        <taxon>Sphingobacteriales</taxon>
        <taxon>Sphingobacteriaceae</taxon>
        <taxon>Arcticibacter</taxon>
    </lineage>
</organism>
<dbReference type="OrthoDB" id="789445at2"/>
<protein>
    <submittedName>
        <fullName evidence="1">Uncharacterized protein</fullName>
    </submittedName>
</protein>
<dbReference type="RefSeq" id="WP_016193801.1">
    <property type="nucleotide sequence ID" value="NZ_AQPN01000020.1"/>
</dbReference>
<evidence type="ECO:0000313" key="1">
    <source>
        <dbReference type="EMBL" id="EOR96317.1"/>
    </source>
</evidence>
<comment type="caution">
    <text evidence="1">The sequence shown here is derived from an EMBL/GenBank/DDBJ whole genome shotgun (WGS) entry which is preliminary data.</text>
</comment>
<dbReference type="EMBL" id="AQPN01000020">
    <property type="protein sequence ID" value="EOR96317.1"/>
    <property type="molecule type" value="Genomic_DNA"/>
</dbReference>
<gene>
    <name evidence="1" type="ORF">ADIARSV_0552</name>
</gene>
<reference evidence="1 2" key="1">
    <citation type="journal article" date="2013" name="Genome Announc.">
        <title>Draft Genome Sequence of Arcticibacter svalbardensis Strain MN12-7T, a Member of the Family Sphingobacteriaceae Isolated from an Arctic Soil Sample.</title>
        <authorList>
            <person name="Shivaji S."/>
            <person name="Ara S."/>
            <person name="Prasad S."/>
            <person name="Manasa B.P."/>
            <person name="Begum Z."/>
            <person name="Singh A."/>
            <person name="Kumar Pinnaka A."/>
        </authorList>
    </citation>
    <scope>NUCLEOTIDE SEQUENCE [LARGE SCALE GENOMIC DNA]</scope>
    <source>
        <strain evidence="1 2">MN12-7</strain>
    </source>
</reference>